<dbReference type="EMBL" id="LUUJ01000062">
    <property type="protein sequence ID" value="OAI18097.1"/>
    <property type="molecule type" value="Genomic_DNA"/>
</dbReference>
<feature type="region of interest" description="Disordered" evidence="1">
    <location>
        <begin position="26"/>
        <end position="70"/>
    </location>
</feature>
<dbReference type="AlphaFoldDB" id="A0A177NJC9"/>
<dbReference type="InterPro" id="IPR011990">
    <property type="entry name" value="TPR-like_helical_dom_sf"/>
</dbReference>
<organism evidence="3 4">
    <name type="scientific">Methylomonas koyamae</name>
    <dbReference type="NCBI Taxonomy" id="702114"/>
    <lineage>
        <taxon>Bacteria</taxon>
        <taxon>Pseudomonadati</taxon>
        <taxon>Pseudomonadota</taxon>
        <taxon>Gammaproteobacteria</taxon>
        <taxon>Methylococcales</taxon>
        <taxon>Methylococcaceae</taxon>
        <taxon>Methylomonas</taxon>
    </lineage>
</organism>
<evidence type="ECO:0000313" key="4">
    <source>
        <dbReference type="Proteomes" id="UP000077857"/>
    </source>
</evidence>
<evidence type="ECO:0008006" key="5">
    <source>
        <dbReference type="Google" id="ProtNLM"/>
    </source>
</evidence>
<dbReference type="Proteomes" id="UP000077857">
    <property type="component" value="Unassembled WGS sequence"/>
</dbReference>
<evidence type="ECO:0000256" key="2">
    <source>
        <dbReference type="SAM" id="SignalP"/>
    </source>
</evidence>
<evidence type="ECO:0000313" key="3">
    <source>
        <dbReference type="EMBL" id="OAI18097.1"/>
    </source>
</evidence>
<name>A0A177NJC9_9GAMM</name>
<gene>
    <name evidence="3" type="ORF">A1507_10160</name>
</gene>
<dbReference type="RefSeq" id="WP_064040091.1">
    <property type="nucleotide sequence ID" value="NZ_LUUJ01000062.1"/>
</dbReference>
<evidence type="ECO:0000256" key="1">
    <source>
        <dbReference type="SAM" id="MobiDB-lite"/>
    </source>
</evidence>
<sequence>MKNKSLLALVPLLILGIGCSSVSEPPVAGSVPAKKTAKKPAAKAPATAAAPKKPVASASPTATYAIDSGPSSIKVEPNLPAFRAEPLMPPADVPPAQPRAVAAPAAPANPTTPLASVPAPKYLVEDAAIPSGTPPAVLALVTEADRSRNSGDLDAAVVVMERALRIDARNPTLTYKLAQLRLKQNKPQLAEELAGKAALLAGGNLDLKRKSWMLIAEARNMQQNPQGAKEAKAKAESFFGH</sequence>
<dbReference type="PROSITE" id="PS51257">
    <property type="entry name" value="PROKAR_LIPOPROTEIN"/>
    <property type="match status" value="1"/>
</dbReference>
<keyword evidence="2" id="KW-0732">Signal</keyword>
<protein>
    <recommendedName>
        <fullName evidence="5">Tetratricopeptide repeat protein</fullName>
    </recommendedName>
</protein>
<comment type="caution">
    <text evidence="3">The sequence shown here is derived from an EMBL/GenBank/DDBJ whole genome shotgun (WGS) entry which is preliminary data.</text>
</comment>
<feature type="compositionally biased region" description="Low complexity" evidence="1">
    <location>
        <begin position="42"/>
        <end position="62"/>
    </location>
</feature>
<dbReference type="OrthoDB" id="5570544at2"/>
<dbReference type="Gene3D" id="1.25.40.10">
    <property type="entry name" value="Tetratricopeptide repeat domain"/>
    <property type="match status" value="1"/>
</dbReference>
<proteinExistence type="predicted"/>
<accession>A0A177NJC9</accession>
<reference evidence="3 4" key="1">
    <citation type="submission" date="2016-03" db="EMBL/GenBank/DDBJ databases">
        <authorList>
            <person name="Ploux O."/>
        </authorList>
    </citation>
    <scope>NUCLEOTIDE SEQUENCE [LARGE SCALE GENOMIC DNA]</scope>
    <source>
        <strain evidence="3 4">R-45378</strain>
    </source>
</reference>
<feature type="signal peptide" evidence="2">
    <location>
        <begin position="1"/>
        <end position="23"/>
    </location>
</feature>
<dbReference type="SUPFAM" id="SSF48452">
    <property type="entry name" value="TPR-like"/>
    <property type="match status" value="1"/>
</dbReference>
<feature type="chain" id="PRO_5008069205" description="Tetratricopeptide repeat protein" evidence="2">
    <location>
        <begin position="24"/>
        <end position="241"/>
    </location>
</feature>